<dbReference type="OrthoDB" id="245382at2"/>
<evidence type="ECO:0000313" key="1">
    <source>
        <dbReference type="EMBL" id="QDU54646.1"/>
    </source>
</evidence>
<keyword evidence="2" id="KW-1185">Reference proteome</keyword>
<evidence type="ECO:0008006" key="3">
    <source>
        <dbReference type="Google" id="ProtNLM"/>
    </source>
</evidence>
<dbReference type="KEGG" id="amuc:Pan181_08290"/>
<dbReference type="AlphaFoldDB" id="A0A518AIW5"/>
<sequence length="119" mass="13043">MSIAPSGSLRLVFEDDEWGSTLHFAPGIQVRLNGTLELLLDDEADVSSLVGTSFQVFDWTGVTPNGEFDYLKLHPNTTWDTSQLYNTGYVTLTSAVPEPSAWLLALLAIGLTLVRRSGR</sequence>
<gene>
    <name evidence="1" type="ORF">Pan181_08290</name>
</gene>
<evidence type="ECO:0000313" key="2">
    <source>
        <dbReference type="Proteomes" id="UP000315750"/>
    </source>
</evidence>
<dbReference type="EMBL" id="CP036278">
    <property type="protein sequence ID" value="QDU54646.1"/>
    <property type="molecule type" value="Genomic_DNA"/>
</dbReference>
<accession>A0A518AIW5</accession>
<organism evidence="1 2">
    <name type="scientific">Aeoliella mucimassa</name>
    <dbReference type="NCBI Taxonomy" id="2527972"/>
    <lineage>
        <taxon>Bacteria</taxon>
        <taxon>Pseudomonadati</taxon>
        <taxon>Planctomycetota</taxon>
        <taxon>Planctomycetia</taxon>
        <taxon>Pirellulales</taxon>
        <taxon>Lacipirellulaceae</taxon>
        <taxon>Aeoliella</taxon>
    </lineage>
</organism>
<dbReference type="Proteomes" id="UP000315750">
    <property type="component" value="Chromosome"/>
</dbReference>
<name>A0A518AIW5_9BACT</name>
<proteinExistence type="predicted"/>
<protein>
    <recommendedName>
        <fullName evidence="3">PEP-CTERM protein-sorting domain-containing protein</fullName>
    </recommendedName>
</protein>
<reference evidence="1 2" key="1">
    <citation type="submission" date="2019-02" db="EMBL/GenBank/DDBJ databases">
        <title>Deep-cultivation of Planctomycetes and their phenomic and genomic characterization uncovers novel biology.</title>
        <authorList>
            <person name="Wiegand S."/>
            <person name="Jogler M."/>
            <person name="Boedeker C."/>
            <person name="Pinto D."/>
            <person name="Vollmers J."/>
            <person name="Rivas-Marin E."/>
            <person name="Kohn T."/>
            <person name="Peeters S.H."/>
            <person name="Heuer A."/>
            <person name="Rast P."/>
            <person name="Oberbeckmann S."/>
            <person name="Bunk B."/>
            <person name="Jeske O."/>
            <person name="Meyerdierks A."/>
            <person name="Storesund J.E."/>
            <person name="Kallscheuer N."/>
            <person name="Luecker S."/>
            <person name="Lage O.M."/>
            <person name="Pohl T."/>
            <person name="Merkel B.J."/>
            <person name="Hornburger P."/>
            <person name="Mueller R.-W."/>
            <person name="Bruemmer F."/>
            <person name="Labrenz M."/>
            <person name="Spormann A.M."/>
            <person name="Op den Camp H."/>
            <person name="Overmann J."/>
            <person name="Amann R."/>
            <person name="Jetten M.S.M."/>
            <person name="Mascher T."/>
            <person name="Medema M.H."/>
            <person name="Devos D.P."/>
            <person name="Kaster A.-K."/>
            <person name="Ovreas L."/>
            <person name="Rohde M."/>
            <person name="Galperin M.Y."/>
            <person name="Jogler C."/>
        </authorList>
    </citation>
    <scope>NUCLEOTIDE SEQUENCE [LARGE SCALE GENOMIC DNA]</scope>
    <source>
        <strain evidence="1 2">Pan181</strain>
    </source>
</reference>
<dbReference type="RefSeq" id="WP_145245593.1">
    <property type="nucleotide sequence ID" value="NZ_CP036278.1"/>
</dbReference>